<sequence>MRSRTGHAYRRAIERAVAHLQRLVQANAPLPDLDALAAVAHLSPFHFHRIYRALTGETVGNTVARLRMLRALRLLAEGDAPVARIALDVGYGTPQALARALRAAVGASPSELRSTPGLLQAKQRVLADPPAPDRPDATPLQVRVDVLAPFEVVTLRKRGAFDDLDRGFARLFGWAVREGIADRLQCLAGIPHGDHRDVPARALEFDCAMGFDAPVAPPSPFATRTLGGGRYALLRHVGPYDRLEDALDRLLAEWLPGSDHALRDAPVHYLFLDDPEEVPAAILRADVCVPLR</sequence>
<dbReference type="GO" id="GO:0003700">
    <property type="term" value="F:DNA-binding transcription factor activity"/>
    <property type="evidence" value="ECO:0007669"/>
    <property type="project" value="InterPro"/>
</dbReference>
<dbReference type="InterPro" id="IPR009057">
    <property type="entry name" value="Homeodomain-like_sf"/>
</dbReference>
<dbReference type="SUPFAM" id="SSF55136">
    <property type="entry name" value="Probable bacterial effector-binding domain"/>
    <property type="match status" value="1"/>
</dbReference>
<evidence type="ECO:0000313" key="5">
    <source>
        <dbReference type="Proteomes" id="UP000623958"/>
    </source>
</evidence>
<evidence type="ECO:0000256" key="1">
    <source>
        <dbReference type="ARBA" id="ARBA00023015"/>
    </source>
</evidence>
<accession>A0A919KH65</accession>
<dbReference type="PANTHER" id="PTHR40055">
    <property type="entry name" value="TRANSCRIPTIONAL REGULATOR YGIV-RELATED"/>
    <property type="match status" value="1"/>
</dbReference>
<gene>
    <name evidence="4" type="ORF">GCM10009090_08780</name>
</gene>
<dbReference type="SUPFAM" id="SSF46689">
    <property type="entry name" value="Homeodomain-like"/>
    <property type="match status" value="1"/>
</dbReference>
<reference evidence="4" key="2">
    <citation type="submission" date="2020-09" db="EMBL/GenBank/DDBJ databases">
        <authorList>
            <person name="Sun Q."/>
            <person name="Ohkuma M."/>
        </authorList>
    </citation>
    <scope>NUCLEOTIDE SEQUENCE</scope>
    <source>
        <strain evidence="4">JCM 13306</strain>
    </source>
</reference>
<dbReference type="SMART" id="SM00342">
    <property type="entry name" value="HTH_ARAC"/>
    <property type="match status" value="1"/>
</dbReference>
<evidence type="ECO:0000259" key="3">
    <source>
        <dbReference type="PROSITE" id="PS01124"/>
    </source>
</evidence>
<feature type="domain" description="HTH araC/xylS-type" evidence="3">
    <location>
        <begin position="14"/>
        <end position="115"/>
    </location>
</feature>
<evidence type="ECO:0000256" key="2">
    <source>
        <dbReference type="ARBA" id="ARBA00023163"/>
    </source>
</evidence>
<keyword evidence="2" id="KW-0804">Transcription</keyword>
<dbReference type="InterPro" id="IPR029442">
    <property type="entry name" value="GyrI-like"/>
</dbReference>
<dbReference type="PROSITE" id="PS01124">
    <property type="entry name" value="HTH_ARAC_FAMILY_2"/>
    <property type="match status" value="1"/>
</dbReference>
<dbReference type="AlphaFoldDB" id="A0A919KH65"/>
<dbReference type="Pfam" id="PF06445">
    <property type="entry name" value="GyrI-like"/>
    <property type="match status" value="1"/>
</dbReference>
<proteinExistence type="predicted"/>
<dbReference type="Pfam" id="PF12833">
    <property type="entry name" value="HTH_18"/>
    <property type="match status" value="1"/>
</dbReference>
<keyword evidence="5" id="KW-1185">Reference proteome</keyword>
<dbReference type="InterPro" id="IPR018060">
    <property type="entry name" value="HTH_AraC"/>
</dbReference>
<dbReference type="SMART" id="SM00871">
    <property type="entry name" value="AraC_E_bind"/>
    <property type="match status" value="1"/>
</dbReference>
<organism evidence="4 5">
    <name type="scientific">Xanthomonas boreopolis</name>
    <dbReference type="NCBI Taxonomy" id="86183"/>
    <lineage>
        <taxon>Bacteria</taxon>
        <taxon>Pseudomonadati</taxon>
        <taxon>Pseudomonadota</taxon>
        <taxon>Gammaproteobacteria</taxon>
        <taxon>Lysobacterales</taxon>
        <taxon>Lysobacteraceae</taxon>
        <taxon>Xanthomonas</taxon>
    </lineage>
</organism>
<protein>
    <submittedName>
        <fullName evidence="4">AraC family transcriptional regulator</fullName>
    </submittedName>
</protein>
<dbReference type="Gene3D" id="1.10.10.60">
    <property type="entry name" value="Homeodomain-like"/>
    <property type="match status" value="1"/>
</dbReference>
<dbReference type="PANTHER" id="PTHR40055:SF1">
    <property type="entry name" value="TRANSCRIPTIONAL REGULATOR YGIV-RELATED"/>
    <property type="match status" value="1"/>
</dbReference>
<dbReference type="Proteomes" id="UP000623958">
    <property type="component" value="Unassembled WGS sequence"/>
</dbReference>
<dbReference type="EMBL" id="BNBA01000005">
    <property type="protein sequence ID" value="GHH49429.1"/>
    <property type="molecule type" value="Genomic_DNA"/>
</dbReference>
<dbReference type="GO" id="GO:0043565">
    <property type="term" value="F:sequence-specific DNA binding"/>
    <property type="evidence" value="ECO:0007669"/>
    <property type="project" value="InterPro"/>
</dbReference>
<name>A0A919KH65_9XANT</name>
<reference evidence="4" key="1">
    <citation type="journal article" date="2014" name="Int. J. Syst. Evol. Microbiol.">
        <title>Complete genome sequence of Corynebacterium casei LMG S-19264T (=DSM 44701T), isolated from a smear-ripened cheese.</title>
        <authorList>
            <consortium name="US DOE Joint Genome Institute (JGI-PGF)"/>
            <person name="Walter F."/>
            <person name="Albersmeier A."/>
            <person name="Kalinowski J."/>
            <person name="Ruckert C."/>
        </authorList>
    </citation>
    <scope>NUCLEOTIDE SEQUENCE</scope>
    <source>
        <strain evidence="4">JCM 13306</strain>
    </source>
</reference>
<dbReference type="InterPro" id="IPR011256">
    <property type="entry name" value="Reg_factor_effector_dom_sf"/>
</dbReference>
<dbReference type="InterPro" id="IPR050908">
    <property type="entry name" value="SmbC-like"/>
</dbReference>
<dbReference type="Gene3D" id="3.20.80.10">
    <property type="entry name" value="Regulatory factor, effector binding domain"/>
    <property type="match status" value="1"/>
</dbReference>
<evidence type="ECO:0000313" key="4">
    <source>
        <dbReference type="EMBL" id="GHH49429.1"/>
    </source>
</evidence>
<dbReference type="RefSeq" id="WP_434028655.1">
    <property type="nucleotide sequence ID" value="NZ_BNBA01000005.1"/>
</dbReference>
<comment type="caution">
    <text evidence="4">The sequence shown here is derived from an EMBL/GenBank/DDBJ whole genome shotgun (WGS) entry which is preliminary data.</text>
</comment>
<dbReference type="InterPro" id="IPR010499">
    <property type="entry name" value="AraC_E-bd"/>
</dbReference>
<keyword evidence="1" id="KW-0805">Transcription regulation</keyword>